<proteinExistence type="predicted"/>
<dbReference type="EMBL" id="CP083239">
    <property type="protein sequence ID" value="UOK70201.1"/>
    <property type="molecule type" value="Genomic_DNA"/>
</dbReference>
<dbReference type="RefSeq" id="WP_244376605.1">
    <property type="nucleotide sequence ID" value="NZ_CP083239.1"/>
</dbReference>
<organism evidence="1 2">
    <name type="scientific">Ancylobacter polymorphus</name>
    <dbReference type="NCBI Taxonomy" id="223390"/>
    <lineage>
        <taxon>Bacteria</taxon>
        <taxon>Pseudomonadati</taxon>
        <taxon>Pseudomonadota</taxon>
        <taxon>Alphaproteobacteria</taxon>
        <taxon>Hyphomicrobiales</taxon>
        <taxon>Xanthobacteraceae</taxon>
        <taxon>Ancylobacter</taxon>
    </lineage>
</organism>
<dbReference type="AlphaFoldDB" id="A0A9E6ZTH6"/>
<protein>
    <submittedName>
        <fullName evidence="1">Uncharacterized protein</fullName>
    </submittedName>
</protein>
<sequence length="383" mass="39128">MASDEILLPMYPGEDGLTVTIRLEGRDLTGATLEMEVLPNQRGTPILLSTQNGGLSLDLPDGVVVAYGADLIGRLPEGRLTTVDLFALSGAARRKIAAGYITIGRAGHMLTASLSIVEVPGIQGPRGWAPLFAAEEYGASVVMRVADWTGGGGDKPAVGQYLGSGGLVDDISEATDFRGGTGLTPDISVLSTTTLAPGQPARVTLDHTSTPEAPKLVFGLPKGDTGLTPDIAILPTTTLAPGEPAEVSLGPGSTPEEPKLAFSIPAGAQGTPGAPGEPLVLVVSDTVDTGLGGWWVTRDYHAAATCQYLRAEMLVGTATGVTLAVRKNGTTVRSGIALGAGVTTITDLGLVLAKGDQVSVHREGGGTLTGPWVMLVQIDGRAP</sequence>
<dbReference type="KEGG" id="apol:K9D25_15890"/>
<reference evidence="1" key="1">
    <citation type="submission" date="2021-09" db="EMBL/GenBank/DDBJ databases">
        <title>Network and meta-omics reveal the key degrader and cooperation patterns in an efficient 1,4-dioxane-degrading microbial community.</title>
        <authorList>
            <person name="Dai C."/>
        </authorList>
    </citation>
    <scope>NUCLEOTIDE SEQUENCE</scope>
    <source>
        <strain evidence="1">ZM13</strain>
    </source>
</reference>
<name>A0A9E6ZTH6_9HYPH</name>
<dbReference type="Proteomes" id="UP000831684">
    <property type="component" value="Chromosome"/>
</dbReference>
<accession>A0A9E6ZTH6</accession>
<evidence type="ECO:0000313" key="2">
    <source>
        <dbReference type="Proteomes" id="UP000831684"/>
    </source>
</evidence>
<gene>
    <name evidence="1" type="ORF">K9D25_15890</name>
</gene>
<evidence type="ECO:0000313" key="1">
    <source>
        <dbReference type="EMBL" id="UOK70201.1"/>
    </source>
</evidence>